<reference evidence="2 3" key="1">
    <citation type="submission" date="2021-05" db="EMBL/GenBank/DDBJ databases">
        <title>A Polyphasic approach of four new species of the genus Ohtaekwangia: Ohtaekwangia histidinii sp. nov., Ohtaekwangia cretensis sp. nov., Ohtaekwangia indiensis sp. nov., Ohtaekwangia reichenbachii sp. nov. from diverse environment.</title>
        <authorList>
            <person name="Octaviana S."/>
        </authorList>
    </citation>
    <scope>NUCLEOTIDE SEQUENCE [LARGE SCALE GENOMIC DNA]</scope>
    <source>
        <strain evidence="2 3">PWU37</strain>
    </source>
</reference>
<protein>
    <submittedName>
        <fullName evidence="2">RMD1 family protein</fullName>
    </submittedName>
</protein>
<evidence type="ECO:0000313" key="3">
    <source>
        <dbReference type="Proteomes" id="UP001319180"/>
    </source>
</evidence>
<dbReference type="PANTHER" id="PTHR16255">
    <property type="entry name" value="REQUIRED FOR MEIOTIC NUCLEAR DIVISION PROTEIN 1 HOMOLOG"/>
    <property type="match status" value="1"/>
</dbReference>
<gene>
    <name evidence="2" type="ORF">KK078_25310</name>
</gene>
<dbReference type="AlphaFoldDB" id="A0AAP2DEZ3"/>
<feature type="domain" description="DUF155" evidence="1">
    <location>
        <begin position="48"/>
        <end position="213"/>
    </location>
</feature>
<sequence length="266" mass="30814">MPQTVKLSAFLVANQLDIKGIKAFLDIKPLADSSSELYYSFSGGKYQYYFNYGVVVFAGYGEDEMKWAIKAVTNFQKSPPVTWLRDDHELRQEERNDIAFQFDEVLLGRLDDKVIRIAMFNLAQSVALDYYHGVSETLLTEVKGFANQLQLTGKLKISRKNMMRFIGKALSTQNEIAENIYVFDAPELVWDDEYLDKLQQGLAKHFDLRVRFSEVEYTLRIIEDNLSVFREITHQRENTVLEYIIIILILVEVFDLLITKILRIAG</sequence>
<organism evidence="2 3">
    <name type="scientific">Dawidia soli</name>
    <dbReference type="NCBI Taxonomy" id="2782352"/>
    <lineage>
        <taxon>Bacteria</taxon>
        <taxon>Pseudomonadati</taxon>
        <taxon>Bacteroidota</taxon>
        <taxon>Cytophagia</taxon>
        <taxon>Cytophagales</taxon>
        <taxon>Chryseotaleaceae</taxon>
        <taxon>Dawidia</taxon>
    </lineage>
</organism>
<name>A0AAP2DEZ3_9BACT</name>
<evidence type="ECO:0000313" key="2">
    <source>
        <dbReference type="EMBL" id="MBT1689906.1"/>
    </source>
</evidence>
<dbReference type="InterPro" id="IPR003734">
    <property type="entry name" value="DUF155"/>
</dbReference>
<comment type="caution">
    <text evidence="2">The sequence shown here is derived from an EMBL/GenBank/DDBJ whole genome shotgun (WGS) entry which is preliminary data.</text>
</comment>
<dbReference type="InterPro" id="IPR051624">
    <property type="entry name" value="RMD1/Sad1-interacting"/>
</dbReference>
<keyword evidence="3" id="KW-1185">Reference proteome</keyword>
<accession>A0AAP2DEZ3</accession>
<evidence type="ECO:0000259" key="1">
    <source>
        <dbReference type="Pfam" id="PF02582"/>
    </source>
</evidence>
<dbReference type="EMBL" id="JAHESC010000050">
    <property type="protein sequence ID" value="MBT1689906.1"/>
    <property type="molecule type" value="Genomic_DNA"/>
</dbReference>
<dbReference type="Pfam" id="PF02582">
    <property type="entry name" value="DUF155"/>
    <property type="match status" value="1"/>
</dbReference>
<proteinExistence type="predicted"/>
<dbReference type="PANTHER" id="PTHR16255:SF6">
    <property type="entry name" value="PROTEIN RETARDED ROOT GROWTH-LIKE"/>
    <property type="match status" value="1"/>
</dbReference>
<dbReference type="Proteomes" id="UP001319180">
    <property type="component" value="Unassembled WGS sequence"/>
</dbReference>